<dbReference type="EMBL" id="CABPRJ010001898">
    <property type="protein sequence ID" value="VVC39860.1"/>
    <property type="molecule type" value="Genomic_DNA"/>
</dbReference>
<protein>
    <submittedName>
        <fullName evidence="2">Endonuclease/exonuclease/phosphatase</fullName>
    </submittedName>
</protein>
<evidence type="ECO:0000313" key="2">
    <source>
        <dbReference type="EMBL" id="VVC39860.1"/>
    </source>
</evidence>
<accession>A0A5E4N7D9</accession>
<dbReference type="GO" id="GO:0004519">
    <property type="term" value="F:endonuclease activity"/>
    <property type="evidence" value="ECO:0007669"/>
    <property type="project" value="UniProtKB-KW"/>
</dbReference>
<keyword evidence="3" id="KW-1185">Reference proteome</keyword>
<keyword evidence="2" id="KW-0269">Exonuclease</keyword>
<organism evidence="2 3">
    <name type="scientific">Cinara cedri</name>
    <dbReference type="NCBI Taxonomy" id="506608"/>
    <lineage>
        <taxon>Eukaryota</taxon>
        <taxon>Metazoa</taxon>
        <taxon>Ecdysozoa</taxon>
        <taxon>Arthropoda</taxon>
        <taxon>Hexapoda</taxon>
        <taxon>Insecta</taxon>
        <taxon>Pterygota</taxon>
        <taxon>Neoptera</taxon>
        <taxon>Paraneoptera</taxon>
        <taxon>Hemiptera</taxon>
        <taxon>Sternorrhyncha</taxon>
        <taxon>Aphidomorpha</taxon>
        <taxon>Aphidoidea</taxon>
        <taxon>Aphididae</taxon>
        <taxon>Lachninae</taxon>
        <taxon>Cinara</taxon>
    </lineage>
</organism>
<name>A0A5E4N7D9_9HEMI</name>
<keyword evidence="2" id="KW-0378">Hydrolase</keyword>
<dbReference type="Gene3D" id="3.60.10.10">
    <property type="entry name" value="Endonuclease/exonuclease/phosphatase"/>
    <property type="match status" value="1"/>
</dbReference>
<dbReference type="AlphaFoldDB" id="A0A5E4N7D9"/>
<evidence type="ECO:0000259" key="1">
    <source>
        <dbReference type="Pfam" id="PF14529"/>
    </source>
</evidence>
<reference evidence="2 3" key="1">
    <citation type="submission" date="2019-08" db="EMBL/GenBank/DDBJ databases">
        <authorList>
            <person name="Alioto T."/>
            <person name="Alioto T."/>
            <person name="Gomez Garrido J."/>
        </authorList>
    </citation>
    <scope>NUCLEOTIDE SEQUENCE [LARGE SCALE GENOMIC DNA]</scope>
</reference>
<keyword evidence="2" id="KW-0255">Endonuclease</keyword>
<dbReference type="InterPro" id="IPR036691">
    <property type="entry name" value="Endo/exonu/phosph_ase_sf"/>
</dbReference>
<keyword evidence="2" id="KW-0540">Nuclease</keyword>
<dbReference type="GO" id="GO:0004527">
    <property type="term" value="F:exonuclease activity"/>
    <property type="evidence" value="ECO:0007669"/>
    <property type="project" value="UniProtKB-KW"/>
</dbReference>
<evidence type="ECO:0000313" key="3">
    <source>
        <dbReference type="Proteomes" id="UP000325440"/>
    </source>
</evidence>
<gene>
    <name evidence="2" type="ORF">CINCED_3A023413</name>
</gene>
<dbReference type="Proteomes" id="UP000325440">
    <property type="component" value="Unassembled WGS sequence"/>
</dbReference>
<dbReference type="OrthoDB" id="6626684at2759"/>
<dbReference type="InterPro" id="IPR005135">
    <property type="entry name" value="Endo/exonuclease/phosphatase"/>
</dbReference>
<dbReference type="SUPFAM" id="SSF56219">
    <property type="entry name" value="DNase I-like"/>
    <property type="match status" value="1"/>
</dbReference>
<sequence>MCTRKLINHIPITFAVTFCPPKHKITPLQYENFFNDLGHYFIVGGDLNAKNQPRGCHTSNPKRLTLIQIVNRKNYSILAPPDPTYWPTSKNKRPDILDIFIVNIPTNIQNVINNCLELCSDHTSVLSLDAQPPLRPRKACLTDGTTDWNKFREIIEQNINLKTRLKCPNELENAVQHFTNIIQTAAWSSTIRKP</sequence>
<dbReference type="Pfam" id="PF14529">
    <property type="entry name" value="Exo_endo_phos_2"/>
    <property type="match status" value="1"/>
</dbReference>
<proteinExistence type="predicted"/>
<feature type="domain" description="Endonuclease/exonuclease/phosphatase" evidence="1">
    <location>
        <begin position="12"/>
        <end position="125"/>
    </location>
</feature>